<evidence type="ECO:0000313" key="3">
    <source>
        <dbReference type="Proteomes" id="UP000665561"/>
    </source>
</evidence>
<proteinExistence type="predicted"/>
<comment type="caution">
    <text evidence="2">The sequence shown here is derived from an EMBL/GenBank/DDBJ whole genome shotgun (WGS) entry which is preliminary data.</text>
</comment>
<dbReference type="InterPro" id="IPR029058">
    <property type="entry name" value="AB_hydrolase_fold"/>
</dbReference>
<dbReference type="RefSeq" id="WP_161745039.1">
    <property type="nucleotide sequence ID" value="NZ_JAAAMV010000019.1"/>
</dbReference>
<dbReference type="Pfam" id="PF05448">
    <property type="entry name" value="AXE1"/>
    <property type="match status" value="1"/>
</dbReference>
<name>A0ABW9XUN6_9BACL</name>
<dbReference type="InterPro" id="IPR008391">
    <property type="entry name" value="AXE1_dom"/>
</dbReference>
<dbReference type="InterPro" id="IPR039069">
    <property type="entry name" value="CE7"/>
</dbReference>
<dbReference type="PANTHER" id="PTHR40111">
    <property type="entry name" value="CEPHALOSPORIN-C DEACETYLASE"/>
    <property type="match status" value="1"/>
</dbReference>
<dbReference type="PANTHER" id="PTHR40111:SF1">
    <property type="entry name" value="CEPHALOSPORIN-C DEACETYLASE"/>
    <property type="match status" value="1"/>
</dbReference>
<dbReference type="Gene3D" id="3.40.50.1820">
    <property type="entry name" value="alpha/beta hydrolase"/>
    <property type="match status" value="1"/>
</dbReference>
<dbReference type="SUPFAM" id="SSF53474">
    <property type="entry name" value="alpha/beta-Hydrolases"/>
    <property type="match status" value="1"/>
</dbReference>
<evidence type="ECO:0000313" key="2">
    <source>
        <dbReference type="EMBL" id="NBD26241.1"/>
    </source>
</evidence>
<organism evidence="2 3">
    <name type="scientific">Paenibacillus glycinis</name>
    <dbReference type="NCBI Taxonomy" id="2697035"/>
    <lineage>
        <taxon>Bacteria</taxon>
        <taxon>Bacillati</taxon>
        <taxon>Bacillota</taxon>
        <taxon>Bacilli</taxon>
        <taxon>Bacillales</taxon>
        <taxon>Paenibacillaceae</taxon>
        <taxon>Paenibacillus</taxon>
    </lineage>
</organism>
<dbReference type="EMBL" id="JAAAMV010000019">
    <property type="protein sequence ID" value="NBD26241.1"/>
    <property type="molecule type" value="Genomic_DNA"/>
</dbReference>
<feature type="domain" description="Acetyl xylan esterase" evidence="1">
    <location>
        <begin position="1"/>
        <end position="316"/>
    </location>
</feature>
<keyword evidence="3" id="KW-1185">Reference proteome</keyword>
<protein>
    <submittedName>
        <fullName evidence="2">Prolyl oligopeptidase family serine peptidase</fullName>
    </submittedName>
</protein>
<gene>
    <name evidence="2" type="ORF">GT019_20385</name>
</gene>
<sequence>MPNIDMPLHQLQTYSGINPKPADFDAYWERALSEMRAVDPAIELVPSEFQTPAAECFDLYFTGVRGARIHAKYARPRRSDAPHPAVVQFHGYSGNAGEWADKLGIVSLGFSIFSLDVRGQGGYSEDTGGVSGTTLNGHIVRGLDGDPDGLLFRHVFLDCAQLAGIAIDSPEVDGERVYAMGGSQGGALTIACAALEPRIKKLAPVFPFLSDYRRVWEMDLAKDAYAELRTFFRHFDPQHKREDEIFTKLGYIDIQHLANRIQGEVMMAVGLMDTICPPSTQFAAYNKIAAPKRLEIYPDFGHEGLPGFNDKTIQFFLGSN</sequence>
<dbReference type="Proteomes" id="UP000665561">
    <property type="component" value="Unassembled WGS sequence"/>
</dbReference>
<reference evidence="2 3" key="1">
    <citation type="submission" date="2020-01" db="EMBL/GenBank/DDBJ databases">
        <title>Paenibacillus soybeanensis sp. nov. isolated from the nodules of soybean (Glycine max(L.) Merr).</title>
        <authorList>
            <person name="Wang H."/>
        </authorList>
    </citation>
    <scope>NUCLEOTIDE SEQUENCE [LARGE SCALE GENOMIC DNA]</scope>
    <source>
        <strain evidence="2 3">T1</strain>
    </source>
</reference>
<accession>A0ABW9XUN6</accession>
<evidence type="ECO:0000259" key="1">
    <source>
        <dbReference type="Pfam" id="PF05448"/>
    </source>
</evidence>